<evidence type="ECO:0000256" key="3">
    <source>
        <dbReference type="ARBA" id="ARBA00022759"/>
    </source>
</evidence>
<comment type="subunit">
    <text evidence="6">Consists of a catalytic RNA component (M1 or rnpB) and a protein subunit.</text>
</comment>
<dbReference type="RefSeq" id="WP_243427938.1">
    <property type="nucleotide sequence ID" value="NZ_JAFBEE010000014.1"/>
</dbReference>
<dbReference type="NCBIfam" id="TIGR00188">
    <property type="entry name" value="rnpA"/>
    <property type="match status" value="1"/>
</dbReference>
<organism evidence="8 9">
    <name type="scientific">Alkaliphilus hydrothermalis</name>
    <dbReference type="NCBI Taxonomy" id="1482730"/>
    <lineage>
        <taxon>Bacteria</taxon>
        <taxon>Bacillati</taxon>
        <taxon>Bacillota</taxon>
        <taxon>Clostridia</taxon>
        <taxon>Peptostreptococcales</taxon>
        <taxon>Natronincolaceae</taxon>
        <taxon>Alkaliphilus</taxon>
    </lineage>
</organism>
<comment type="function">
    <text evidence="6">RNaseP catalyzes the removal of the 5'-leader sequence from pre-tRNA to produce the mature 5'-terminus. It can also cleave other RNA substrates such as 4.5S RNA. The protein component plays an auxiliary but essential role in vivo by binding to the 5'-leader sequence and broadening the substrate specificity of the ribozyme.</text>
</comment>
<comment type="similarity">
    <text evidence="6">Belongs to the RnpA family.</text>
</comment>
<dbReference type="Proteomes" id="UP001314796">
    <property type="component" value="Unassembled WGS sequence"/>
</dbReference>
<evidence type="ECO:0000256" key="2">
    <source>
        <dbReference type="ARBA" id="ARBA00022722"/>
    </source>
</evidence>
<evidence type="ECO:0000256" key="7">
    <source>
        <dbReference type="NCBIfam" id="TIGR00188"/>
    </source>
</evidence>
<gene>
    <name evidence="6" type="primary">rnpA</name>
    <name evidence="8" type="ORF">JOC73_002159</name>
</gene>
<evidence type="ECO:0000256" key="5">
    <source>
        <dbReference type="ARBA" id="ARBA00022884"/>
    </source>
</evidence>
<dbReference type="Gene3D" id="3.30.230.10">
    <property type="match status" value="1"/>
</dbReference>
<dbReference type="EMBL" id="JAFBEE010000014">
    <property type="protein sequence ID" value="MBM7615589.1"/>
    <property type="molecule type" value="Genomic_DNA"/>
</dbReference>
<evidence type="ECO:0000256" key="6">
    <source>
        <dbReference type="HAMAP-Rule" id="MF_00227"/>
    </source>
</evidence>
<dbReference type="SUPFAM" id="SSF54211">
    <property type="entry name" value="Ribosomal protein S5 domain 2-like"/>
    <property type="match status" value="1"/>
</dbReference>
<keyword evidence="2 6" id="KW-0540">Nuclease</keyword>
<keyword evidence="4 6" id="KW-0378">Hydrolase</keyword>
<dbReference type="InterPro" id="IPR000100">
    <property type="entry name" value="RNase_P"/>
</dbReference>
<protein>
    <recommendedName>
        <fullName evidence="6 7">Ribonuclease P protein component</fullName>
        <shortName evidence="6">RNase P protein</shortName>
        <shortName evidence="6">RNaseP protein</shortName>
        <ecNumber evidence="6 7">3.1.26.5</ecNumber>
    </recommendedName>
    <alternativeName>
        <fullName evidence="6">Protein C5</fullName>
    </alternativeName>
</protein>
<evidence type="ECO:0000313" key="9">
    <source>
        <dbReference type="Proteomes" id="UP001314796"/>
    </source>
</evidence>
<keyword evidence="3 6" id="KW-0255">Endonuclease</keyword>
<evidence type="ECO:0000256" key="1">
    <source>
        <dbReference type="ARBA" id="ARBA00022694"/>
    </source>
</evidence>
<evidence type="ECO:0000256" key="4">
    <source>
        <dbReference type="ARBA" id="ARBA00022801"/>
    </source>
</evidence>
<dbReference type="PANTHER" id="PTHR33992:SF1">
    <property type="entry name" value="RIBONUCLEASE P PROTEIN COMPONENT"/>
    <property type="match status" value="1"/>
</dbReference>
<proteinExistence type="inferred from homology"/>
<dbReference type="InterPro" id="IPR020568">
    <property type="entry name" value="Ribosomal_Su5_D2-typ_SF"/>
</dbReference>
<dbReference type="HAMAP" id="MF_00227">
    <property type="entry name" value="RNase_P"/>
    <property type="match status" value="1"/>
</dbReference>
<dbReference type="PANTHER" id="PTHR33992">
    <property type="entry name" value="RIBONUCLEASE P PROTEIN COMPONENT"/>
    <property type="match status" value="1"/>
</dbReference>
<dbReference type="EC" id="3.1.26.5" evidence="6 7"/>
<comment type="catalytic activity">
    <reaction evidence="6">
        <text>Endonucleolytic cleavage of RNA, removing 5'-extranucleotides from tRNA precursor.</text>
        <dbReference type="EC" id="3.1.26.5"/>
    </reaction>
</comment>
<name>A0ABS2NRJ3_9FIRM</name>
<dbReference type="GO" id="GO:0004526">
    <property type="term" value="F:ribonuclease P activity"/>
    <property type="evidence" value="ECO:0007669"/>
    <property type="project" value="UniProtKB-EC"/>
</dbReference>
<reference evidence="8 9" key="1">
    <citation type="submission" date="2021-01" db="EMBL/GenBank/DDBJ databases">
        <title>Genomic Encyclopedia of Type Strains, Phase IV (KMG-IV): sequencing the most valuable type-strain genomes for metagenomic binning, comparative biology and taxonomic classification.</title>
        <authorList>
            <person name="Goeker M."/>
        </authorList>
    </citation>
    <scope>NUCLEOTIDE SEQUENCE [LARGE SCALE GENOMIC DNA]</scope>
    <source>
        <strain evidence="8 9">DSM 25890</strain>
    </source>
</reference>
<dbReference type="Pfam" id="PF00825">
    <property type="entry name" value="Ribonuclease_P"/>
    <property type="match status" value="1"/>
</dbReference>
<dbReference type="InterPro" id="IPR014721">
    <property type="entry name" value="Ribsml_uS5_D2-typ_fold_subgr"/>
</dbReference>
<comment type="caution">
    <text evidence="8">The sequence shown here is derived from an EMBL/GenBank/DDBJ whole genome shotgun (WGS) entry which is preliminary data.</text>
</comment>
<keyword evidence="1 6" id="KW-0819">tRNA processing</keyword>
<keyword evidence="9" id="KW-1185">Reference proteome</keyword>
<sequence length="120" mass="13995">MTMQSSTSTNSTINTIRKDREFRQVYKYSKSMANKLLIIYIMPNQSESNRVGLTVSKKVGKSVVRSRVKRLMKESFRLNHHRIKSGYDIVFVARVGCNEATYQEIESAMLHLLKKMKLYK</sequence>
<accession>A0ABS2NRJ3</accession>
<keyword evidence="5 6" id="KW-0694">RNA-binding</keyword>
<evidence type="ECO:0000313" key="8">
    <source>
        <dbReference type="EMBL" id="MBM7615589.1"/>
    </source>
</evidence>